<sequence length="187" mass="21059">MTKTSLCAGVLVLTFAVLRLAVAASDPVFDDNYEEDFVEGKAWKEQGFELPPYPDTDSGDLIEVDLAINGFPFLLFIDPASVSVGKDRVVRYTSILKSRSGAVNVFYEGMRCSTSEYRRYANGGPEGFTLSTTSRWRYIFSRSGSDRYRIVLLDHFICPEPSPGKPDKVLRRLRSPNPDNFSYNEDE</sequence>
<name>A0A3B0YNX2_9ZZZZ</name>
<feature type="domain" description="CNP1-like uncharacterised" evidence="2">
    <location>
        <begin position="39"/>
        <end position="174"/>
    </location>
</feature>
<evidence type="ECO:0000313" key="3">
    <source>
        <dbReference type="EMBL" id="VAW77783.1"/>
    </source>
</evidence>
<evidence type="ECO:0000259" key="2">
    <source>
        <dbReference type="Pfam" id="PF08750"/>
    </source>
</evidence>
<evidence type="ECO:0000256" key="1">
    <source>
        <dbReference type="SAM" id="MobiDB-lite"/>
    </source>
</evidence>
<dbReference type="InterPro" id="IPR014861">
    <property type="entry name" value="CNP1-like_dom"/>
</dbReference>
<dbReference type="Pfam" id="PF08750">
    <property type="entry name" value="CNP1"/>
    <property type="match status" value="1"/>
</dbReference>
<feature type="region of interest" description="Disordered" evidence="1">
    <location>
        <begin position="164"/>
        <end position="187"/>
    </location>
</feature>
<proteinExistence type="predicted"/>
<gene>
    <name evidence="3" type="ORF">MNBD_GAMMA15-715</name>
</gene>
<protein>
    <recommendedName>
        <fullName evidence="2">CNP1-like uncharacterized domain-containing protein</fullName>
    </recommendedName>
</protein>
<reference evidence="3" key="1">
    <citation type="submission" date="2018-06" db="EMBL/GenBank/DDBJ databases">
        <authorList>
            <person name="Zhirakovskaya E."/>
        </authorList>
    </citation>
    <scope>NUCLEOTIDE SEQUENCE</scope>
</reference>
<organism evidence="3">
    <name type="scientific">hydrothermal vent metagenome</name>
    <dbReference type="NCBI Taxonomy" id="652676"/>
    <lineage>
        <taxon>unclassified sequences</taxon>
        <taxon>metagenomes</taxon>
        <taxon>ecological metagenomes</taxon>
    </lineage>
</organism>
<dbReference type="AlphaFoldDB" id="A0A3B0YNX2"/>
<feature type="compositionally biased region" description="Polar residues" evidence="1">
    <location>
        <begin position="177"/>
        <end position="187"/>
    </location>
</feature>
<dbReference type="EMBL" id="UOFN01000081">
    <property type="protein sequence ID" value="VAW77783.1"/>
    <property type="molecule type" value="Genomic_DNA"/>
</dbReference>
<accession>A0A3B0YNX2</accession>